<evidence type="ECO:0000313" key="2">
    <source>
        <dbReference type="EMBL" id="MBB6436091.1"/>
    </source>
</evidence>
<feature type="region of interest" description="Disordered" evidence="1">
    <location>
        <begin position="140"/>
        <end position="186"/>
    </location>
</feature>
<sequence>MLGPRIDTAAQQALRELAEVATHARPVGRALGRGVAGRDVERPVAHRPPGPCPVQRLRHGRRGRRCRPLAARRQRPGAGSSGGDDPRHDPGRLLHGVHTPHHGSPGCGCSPARAAAPRIQAVPGGDEGPAVRGSRLLRASAGPVTGVGRGAGSSPGSRHHRRIRSWRAVAPAGSPVGSPTTCRPGS</sequence>
<dbReference type="Proteomes" id="UP000540423">
    <property type="component" value="Unassembled WGS sequence"/>
</dbReference>
<evidence type="ECO:0000256" key="1">
    <source>
        <dbReference type="SAM" id="MobiDB-lite"/>
    </source>
</evidence>
<keyword evidence="3" id="KW-1185">Reference proteome</keyword>
<feature type="compositionally biased region" description="Basic residues" evidence="1">
    <location>
        <begin position="56"/>
        <end position="75"/>
    </location>
</feature>
<organism evidence="2 3">
    <name type="scientific">Streptomyces candidus</name>
    <dbReference type="NCBI Taxonomy" id="67283"/>
    <lineage>
        <taxon>Bacteria</taxon>
        <taxon>Bacillati</taxon>
        <taxon>Actinomycetota</taxon>
        <taxon>Actinomycetes</taxon>
        <taxon>Kitasatosporales</taxon>
        <taxon>Streptomycetaceae</taxon>
        <taxon>Streptomyces</taxon>
    </lineage>
</organism>
<dbReference type="EMBL" id="JACHEM010000005">
    <property type="protein sequence ID" value="MBB6436091.1"/>
    <property type="molecule type" value="Genomic_DNA"/>
</dbReference>
<proteinExistence type="predicted"/>
<gene>
    <name evidence="2" type="ORF">HNQ79_002554</name>
</gene>
<accession>A0A7X0HEL0</accession>
<protein>
    <submittedName>
        <fullName evidence="2">Uncharacterized protein</fullName>
    </submittedName>
</protein>
<comment type="caution">
    <text evidence="2">The sequence shown here is derived from an EMBL/GenBank/DDBJ whole genome shotgun (WGS) entry which is preliminary data.</text>
</comment>
<reference evidence="2 3" key="1">
    <citation type="submission" date="2020-08" db="EMBL/GenBank/DDBJ databases">
        <title>Genomic Encyclopedia of Type Strains, Phase IV (KMG-IV): sequencing the most valuable type-strain genomes for metagenomic binning, comparative biology and taxonomic classification.</title>
        <authorList>
            <person name="Goeker M."/>
        </authorList>
    </citation>
    <scope>NUCLEOTIDE SEQUENCE [LARGE SCALE GENOMIC DNA]</scope>
    <source>
        <strain evidence="2 3">DSM 40141</strain>
    </source>
</reference>
<feature type="compositionally biased region" description="Polar residues" evidence="1">
    <location>
        <begin position="177"/>
        <end position="186"/>
    </location>
</feature>
<evidence type="ECO:0000313" key="3">
    <source>
        <dbReference type="Proteomes" id="UP000540423"/>
    </source>
</evidence>
<name>A0A7X0HEL0_9ACTN</name>
<dbReference type="AlphaFoldDB" id="A0A7X0HEL0"/>
<feature type="region of interest" description="Disordered" evidence="1">
    <location>
        <begin position="31"/>
        <end position="108"/>
    </location>
</feature>